<organism evidence="1 2">
    <name type="scientific">Candidatus Nomurabacteria bacterium GW2011_GWA2_40_9</name>
    <dbReference type="NCBI Taxonomy" id="1618734"/>
    <lineage>
        <taxon>Bacteria</taxon>
        <taxon>Candidatus Nomuraibacteriota</taxon>
    </lineage>
</organism>
<protein>
    <recommendedName>
        <fullName evidence="3">DNA polymerase III delta N-terminal domain-containing protein</fullName>
    </recommendedName>
</protein>
<gene>
    <name evidence="1" type="ORF">UU24_C0020G0006</name>
</gene>
<dbReference type="AlphaFoldDB" id="A0A0G0W430"/>
<proteinExistence type="predicted"/>
<evidence type="ECO:0000313" key="1">
    <source>
        <dbReference type="EMBL" id="KKR78980.1"/>
    </source>
</evidence>
<dbReference type="EMBL" id="LBZW01000020">
    <property type="protein sequence ID" value="KKR78980.1"/>
    <property type="molecule type" value="Genomic_DNA"/>
</dbReference>
<sequence>MIYLFTGDDTKNKFINYEKFLKSISKDTEVFSVNRNNFSESEIESFYSGAGLFFTKCVVALSNILDREDERDFILKKLELFAQSPNTFIFLEGKLNKPVVDAFKKIKGEVVVNIFELPKAKKERFDNFLLANAFANKDKLNMWIYFRQAMDKGVMMEELTGVLFWKIKDMILKKNFSKYSEAKLKDTANKLSYLLPEARREGKDAEVVFEQFLLEVI</sequence>
<evidence type="ECO:0008006" key="3">
    <source>
        <dbReference type="Google" id="ProtNLM"/>
    </source>
</evidence>
<reference evidence="1 2" key="1">
    <citation type="journal article" date="2015" name="Nature">
        <title>rRNA introns, odd ribosomes, and small enigmatic genomes across a large radiation of phyla.</title>
        <authorList>
            <person name="Brown C.T."/>
            <person name="Hug L.A."/>
            <person name="Thomas B.C."/>
            <person name="Sharon I."/>
            <person name="Castelle C.J."/>
            <person name="Singh A."/>
            <person name="Wilkins M.J."/>
            <person name="Williams K.H."/>
            <person name="Banfield J.F."/>
        </authorList>
    </citation>
    <scope>NUCLEOTIDE SEQUENCE [LARGE SCALE GENOMIC DNA]</scope>
</reference>
<accession>A0A0G0W430</accession>
<name>A0A0G0W430_9BACT</name>
<dbReference type="Proteomes" id="UP000034749">
    <property type="component" value="Unassembled WGS sequence"/>
</dbReference>
<comment type="caution">
    <text evidence="1">The sequence shown here is derived from an EMBL/GenBank/DDBJ whole genome shotgun (WGS) entry which is preliminary data.</text>
</comment>
<evidence type="ECO:0000313" key="2">
    <source>
        <dbReference type="Proteomes" id="UP000034749"/>
    </source>
</evidence>